<reference evidence="1" key="1">
    <citation type="journal article" date="2014" name="Int. J. Syst. Evol. Microbiol.">
        <title>Complete genome sequence of Corynebacterium casei LMG S-19264T (=DSM 44701T), isolated from a smear-ripened cheese.</title>
        <authorList>
            <consortium name="US DOE Joint Genome Institute (JGI-PGF)"/>
            <person name="Walter F."/>
            <person name="Albersmeier A."/>
            <person name="Kalinowski J."/>
            <person name="Ruckert C."/>
        </authorList>
    </citation>
    <scope>NUCLEOTIDE SEQUENCE</scope>
    <source>
        <strain evidence="1">KCTC 12719</strain>
    </source>
</reference>
<evidence type="ECO:0000313" key="1">
    <source>
        <dbReference type="EMBL" id="GHA50079.1"/>
    </source>
</evidence>
<protein>
    <submittedName>
        <fullName evidence="1">Uncharacterized protein</fullName>
    </submittedName>
</protein>
<dbReference type="AlphaFoldDB" id="A0A918SKL0"/>
<sequence>MASTLKTKDLDFVILKFHENFVISELKDGVLLEQKKLNRLIKICTDFYKEKRFIYISKRINNYNVNPVVYLNLKEVKNLGGIAIVCSHNNCFSTASFEKNFSKIPFEVFLDFEEAVKWAEDLLKK</sequence>
<proteinExistence type="predicted"/>
<reference evidence="1" key="2">
    <citation type="submission" date="2020-09" db="EMBL/GenBank/DDBJ databases">
        <authorList>
            <person name="Sun Q."/>
            <person name="Kim S."/>
        </authorList>
    </citation>
    <scope>NUCLEOTIDE SEQUENCE</scope>
    <source>
        <strain evidence="1">KCTC 12719</strain>
    </source>
</reference>
<keyword evidence="2" id="KW-1185">Reference proteome</keyword>
<evidence type="ECO:0000313" key="2">
    <source>
        <dbReference type="Proteomes" id="UP000610456"/>
    </source>
</evidence>
<name>A0A918SKL0_9FLAO</name>
<comment type="caution">
    <text evidence="1">The sequence shown here is derived from an EMBL/GenBank/DDBJ whole genome shotgun (WGS) entry which is preliminary data.</text>
</comment>
<organism evidence="1 2">
    <name type="scientific">Salinimicrobium marinum</name>
    <dbReference type="NCBI Taxonomy" id="680283"/>
    <lineage>
        <taxon>Bacteria</taxon>
        <taxon>Pseudomonadati</taxon>
        <taxon>Bacteroidota</taxon>
        <taxon>Flavobacteriia</taxon>
        <taxon>Flavobacteriales</taxon>
        <taxon>Flavobacteriaceae</taxon>
        <taxon>Salinimicrobium</taxon>
    </lineage>
</organism>
<dbReference type="Proteomes" id="UP000610456">
    <property type="component" value="Unassembled WGS sequence"/>
</dbReference>
<accession>A0A918SKL0</accession>
<dbReference type="RefSeq" id="WP_189606224.1">
    <property type="nucleotide sequence ID" value="NZ_BMXB01000022.1"/>
</dbReference>
<dbReference type="EMBL" id="BMXB01000022">
    <property type="protein sequence ID" value="GHA50079.1"/>
    <property type="molecule type" value="Genomic_DNA"/>
</dbReference>
<gene>
    <name evidence="1" type="ORF">GCM10007103_33610</name>
</gene>